<dbReference type="VEuPathDB" id="TriTrypDB:TEOVI_000682200"/>
<dbReference type="Proteomes" id="UP000195570">
    <property type="component" value="Unassembled WGS sequence"/>
</dbReference>
<dbReference type="EMBL" id="CZPT02000027">
    <property type="protein sequence ID" value="SCU64256.1"/>
    <property type="molecule type" value="Genomic_DNA"/>
</dbReference>
<feature type="chain" id="PRO_5009235021" evidence="2">
    <location>
        <begin position="21"/>
        <end position="449"/>
    </location>
</feature>
<keyword evidence="1" id="KW-0175">Coiled coil</keyword>
<evidence type="ECO:0000256" key="2">
    <source>
        <dbReference type="SAM" id="SignalP"/>
    </source>
</evidence>
<organism evidence="3 4">
    <name type="scientific">Trypanosoma equiperdum</name>
    <dbReference type="NCBI Taxonomy" id="5694"/>
    <lineage>
        <taxon>Eukaryota</taxon>
        <taxon>Discoba</taxon>
        <taxon>Euglenozoa</taxon>
        <taxon>Kinetoplastea</taxon>
        <taxon>Metakinetoplastina</taxon>
        <taxon>Trypanosomatida</taxon>
        <taxon>Trypanosomatidae</taxon>
        <taxon>Trypanosoma</taxon>
    </lineage>
</organism>
<evidence type="ECO:0000313" key="3">
    <source>
        <dbReference type="EMBL" id="SCU64256.1"/>
    </source>
</evidence>
<protein>
    <submittedName>
        <fullName evidence="3">Uncharacterized protein</fullName>
    </submittedName>
</protein>
<reference evidence="3" key="1">
    <citation type="submission" date="2016-09" db="EMBL/GenBank/DDBJ databases">
        <authorList>
            <person name="Hebert L."/>
            <person name="Moumen B."/>
        </authorList>
    </citation>
    <scope>NUCLEOTIDE SEQUENCE [LARGE SCALE GENOMIC DNA]</scope>
    <source>
        <strain evidence="3">OVI</strain>
    </source>
</reference>
<name>A0A1G4HY73_TRYEQ</name>
<proteinExistence type="predicted"/>
<dbReference type="GeneID" id="92380756"/>
<dbReference type="AlphaFoldDB" id="A0A1G4HY73"/>
<keyword evidence="4" id="KW-1185">Reference proteome</keyword>
<dbReference type="RefSeq" id="XP_067076039.1">
    <property type="nucleotide sequence ID" value="XM_067219938.1"/>
</dbReference>
<gene>
    <name evidence="3" type="ORF">TEOVI_000682200</name>
</gene>
<comment type="caution">
    <text evidence="3">The sequence shown here is derived from an EMBL/GenBank/DDBJ whole genome shotgun (WGS) entry which is preliminary data.</text>
</comment>
<evidence type="ECO:0000313" key="4">
    <source>
        <dbReference type="Proteomes" id="UP000195570"/>
    </source>
</evidence>
<keyword evidence="2" id="KW-0732">Signal</keyword>
<feature type="signal peptide" evidence="2">
    <location>
        <begin position="1"/>
        <end position="20"/>
    </location>
</feature>
<evidence type="ECO:0000256" key="1">
    <source>
        <dbReference type="SAM" id="Coils"/>
    </source>
</evidence>
<feature type="coiled-coil region" evidence="1">
    <location>
        <begin position="351"/>
        <end position="404"/>
    </location>
</feature>
<accession>A0A1G4HY73</accession>
<sequence length="449" mass="50432">MLSLTFLLLAFLLMATESQSFEVLPLNVTHLSTGNGLWMPSGAVTLQEGVICAQAYQEPCAECKHQLTAVCTFDGGKSFSVQQTKYPFCAHRGVVVGGTLHCPLKVDNVSQNVINITVVSYKGNVSLLENEENTTMTFSYIPGEEVTDIEFRGNTLFLTDDQIYLMNAVVKRNTSLVHVLFQSDDGYIWSVRSKIPLDPLDNAELMLRGRSRLMVSTYNSSHHYVVSSGYQGRWWGSVHYVDTESRPAALAVGNGISIESGITNKSGLLELAGVVEGKPKVKSVSLVDLYKNVTNASQIPDNFTLGCDNELPCLTTSHIALMRTREGNMTALFGFVSTTTKRKTVVGLTLLIDDTEEKNERLAELRKLEEEAKQREEARLKYLRDLEEKKQKEREEKLRREQERLLKFQNTDEKNIKIAVSRLSEDGEMIVVREVDPDLVDLEKQAFFW</sequence>